<evidence type="ECO:0000256" key="3">
    <source>
        <dbReference type="ARBA" id="ARBA00023274"/>
    </source>
</evidence>
<evidence type="ECO:0000313" key="4">
    <source>
        <dbReference type="EMBL" id="PKU80072.1"/>
    </source>
</evidence>
<dbReference type="PANTHER" id="PTHR12899:SF14">
    <property type="entry name" value="F14B2.25_F14B2.25"/>
    <property type="match status" value="1"/>
</dbReference>
<proteinExistence type="inferred from homology"/>
<dbReference type="GO" id="GO:0005840">
    <property type="term" value="C:ribosome"/>
    <property type="evidence" value="ECO:0007669"/>
    <property type="project" value="UniProtKB-KW"/>
</dbReference>
<name>A0A2I0WWP2_9ASPA</name>
<keyword evidence="2" id="KW-0689">Ribosomal protein</keyword>
<dbReference type="Gene3D" id="3.30.420.100">
    <property type="match status" value="1"/>
</dbReference>
<keyword evidence="5" id="KW-1185">Reference proteome</keyword>
<keyword evidence="3" id="KW-0687">Ribonucleoprotein</keyword>
<evidence type="ECO:0000256" key="2">
    <source>
        <dbReference type="ARBA" id="ARBA00022980"/>
    </source>
</evidence>
<dbReference type="Proteomes" id="UP000233837">
    <property type="component" value="Unassembled WGS sequence"/>
</dbReference>
<dbReference type="GO" id="GO:1990904">
    <property type="term" value="C:ribonucleoprotein complex"/>
    <property type="evidence" value="ECO:0007669"/>
    <property type="project" value="UniProtKB-KW"/>
</dbReference>
<organism evidence="4 5">
    <name type="scientific">Dendrobium catenatum</name>
    <dbReference type="NCBI Taxonomy" id="906689"/>
    <lineage>
        <taxon>Eukaryota</taxon>
        <taxon>Viridiplantae</taxon>
        <taxon>Streptophyta</taxon>
        <taxon>Embryophyta</taxon>
        <taxon>Tracheophyta</taxon>
        <taxon>Spermatophyta</taxon>
        <taxon>Magnoliopsida</taxon>
        <taxon>Liliopsida</taxon>
        <taxon>Asparagales</taxon>
        <taxon>Orchidaceae</taxon>
        <taxon>Epidendroideae</taxon>
        <taxon>Malaxideae</taxon>
        <taxon>Dendrobiinae</taxon>
        <taxon>Dendrobium</taxon>
    </lineage>
</organism>
<reference evidence="4 5" key="1">
    <citation type="journal article" date="2016" name="Sci. Rep.">
        <title>The Dendrobium catenatum Lindl. genome sequence provides insights into polysaccharide synthase, floral development and adaptive evolution.</title>
        <authorList>
            <person name="Zhang G.Q."/>
            <person name="Xu Q."/>
            <person name="Bian C."/>
            <person name="Tsai W.C."/>
            <person name="Yeh C.M."/>
            <person name="Liu K.W."/>
            <person name="Yoshida K."/>
            <person name="Zhang L.S."/>
            <person name="Chang S.B."/>
            <person name="Chen F."/>
            <person name="Shi Y."/>
            <person name="Su Y.Y."/>
            <person name="Zhang Y.Q."/>
            <person name="Chen L.J."/>
            <person name="Yin Y."/>
            <person name="Lin M."/>
            <person name="Huang H."/>
            <person name="Deng H."/>
            <person name="Wang Z.W."/>
            <person name="Zhu S.L."/>
            <person name="Zhao X."/>
            <person name="Deng C."/>
            <person name="Niu S.C."/>
            <person name="Huang J."/>
            <person name="Wang M."/>
            <person name="Liu G.H."/>
            <person name="Yang H.J."/>
            <person name="Xiao X.J."/>
            <person name="Hsiao Y.Y."/>
            <person name="Wu W.L."/>
            <person name="Chen Y.Y."/>
            <person name="Mitsuda N."/>
            <person name="Ohme-Takagi M."/>
            <person name="Luo Y.B."/>
            <person name="Van de Peer Y."/>
            <person name="Liu Z.J."/>
        </authorList>
    </citation>
    <scope>NUCLEOTIDE SEQUENCE [LARGE SCALE GENOMIC DNA]</scope>
    <source>
        <tissue evidence="4">The whole plant</tissue>
    </source>
</reference>
<dbReference type="GO" id="GO:0008097">
    <property type="term" value="F:5S rRNA binding"/>
    <property type="evidence" value="ECO:0007669"/>
    <property type="project" value="TreeGrafter"/>
</dbReference>
<dbReference type="OrthoDB" id="1557988at2759"/>
<reference evidence="4 5" key="2">
    <citation type="journal article" date="2017" name="Nature">
        <title>The Apostasia genome and the evolution of orchids.</title>
        <authorList>
            <person name="Zhang G.Q."/>
            <person name="Liu K.W."/>
            <person name="Li Z."/>
            <person name="Lohaus R."/>
            <person name="Hsiao Y.Y."/>
            <person name="Niu S.C."/>
            <person name="Wang J.Y."/>
            <person name="Lin Y.C."/>
            <person name="Xu Q."/>
            <person name="Chen L.J."/>
            <person name="Yoshida K."/>
            <person name="Fujiwara S."/>
            <person name="Wang Z.W."/>
            <person name="Zhang Y.Q."/>
            <person name="Mitsuda N."/>
            <person name="Wang M."/>
            <person name="Liu G.H."/>
            <person name="Pecoraro L."/>
            <person name="Huang H.X."/>
            <person name="Xiao X.J."/>
            <person name="Lin M."/>
            <person name="Wu X.Y."/>
            <person name="Wu W.L."/>
            <person name="Chen Y.Y."/>
            <person name="Chang S.B."/>
            <person name="Sakamoto S."/>
            <person name="Ohme-Takagi M."/>
            <person name="Yagi M."/>
            <person name="Zeng S.J."/>
            <person name="Shen C.Y."/>
            <person name="Yeh C.M."/>
            <person name="Luo Y.B."/>
            <person name="Tsai W.C."/>
            <person name="Van de Peer Y."/>
            <person name="Liu Z.J."/>
        </authorList>
    </citation>
    <scope>NUCLEOTIDE SEQUENCE [LARGE SCALE GENOMIC DNA]</scope>
    <source>
        <tissue evidence="4">The whole plant</tissue>
    </source>
</reference>
<dbReference type="InterPro" id="IPR005484">
    <property type="entry name" value="Ribosomal_uL18_bac/plant/anim"/>
</dbReference>
<dbReference type="SUPFAM" id="SSF53137">
    <property type="entry name" value="Translational machinery components"/>
    <property type="match status" value="1"/>
</dbReference>
<protein>
    <submittedName>
        <fullName evidence="4">Uncharacterized protein</fullName>
    </submittedName>
</protein>
<dbReference type="AlphaFoldDB" id="A0A2I0WWP2"/>
<dbReference type="PANTHER" id="PTHR12899">
    <property type="entry name" value="39S RIBOSOMAL PROTEIN L18, MITOCHONDRIAL"/>
    <property type="match status" value="1"/>
</dbReference>
<evidence type="ECO:0000313" key="5">
    <source>
        <dbReference type="Proteomes" id="UP000233837"/>
    </source>
</evidence>
<accession>A0A2I0WWP2</accession>
<gene>
    <name evidence="4" type="ORF">MA16_Dca025078</name>
</gene>
<dbReference type="GO" id="GO:0006412">
    <property type="term" value="P:translation"/>
    <property type="evidence" value="ECO:0007669"/>
    <property type="project" value="InterPro"/>
</dbReference>
<comment type="similarity">
    <text evidence="1">Belongs to the universal ribosomal protein uL18 family.</text>
</comment>
<evidence type="ECO:0000256" key="1">
    <source>
        <dbReference type="ARBA" id="ARBA00007116"/>
    </source>
</evidence>
<sequence length="134" mass="14970">MATAEAHLLRLVISCRKLTAQVTNGATDTIVAMASSGEQEFAAATRARIYRHPHSRRFWDERVAARVGEKLAVRLRQIGVSDVRLHLEDGNQEPLSLPHHYRRPIASLFYSVERAGVRVDGADELRCDRDLPAG</sequence>
<dbReference type="EMBL" id="KZ502381">
    <property type="protein sequence ID" value="PKU80072.1"/>
    <property type="molecule type" value="Genomic_DNA"/>
</dbReference>
<dbReference type="GO" id="GO:0003735">
    <property type="term" value="F:structural constituent of ribosome"/>
    <property type="evidence" value="ECO:0007669"/>
    <property type="project" value="InterPro"/>
</dbReference>